<geneLocation type="plasmid" evidence="2">
    <name>pMF1</name>
</geneLocation>
<feature type="compositionally biased region" description="Basic residues" evidence="1">
    <location>
        <begin position="79"/>
        <end position="88"/>
    </location>
</feature>
<accession>B0YR23</accession>
<keyword evidence="2" id="KW-0614">Plasmid</keyword>
<feature type="region of interest" description="Disordered" evidence="1">
    <location>
        <begin position="1"/>
        <end position="92"/>
    </location>
</feature>
<evidence type="ECO:0000256" key="1">
    <source>
        <dbReference type="SAM" id="MobiDB-lite"/>
    </source>
</evidence>
<gene>
    <name evidence="2" type="ORF">pMF1.14</name>
</gene>
<proteinExistence type="predicted"/>
<dbReference type="AlphaFoldDB" id="B0YR23"/>
<feature type="compositionally biased region" description="Low complexity" evidence="1">
    <location>
        <begin position="49"/>
        <end position="59"/>
    </location>
</feature>
<sequence length="634" mass="68661">MKRRALTSQPTPARALVHGAGSGERPTLREPSRAKSQPRNRRSGLDVEPSAASASSLPADQVAQLRASTARLRREQSQRQRRVNAGKARRNEERKWAALELATGTALPLVDTVGFRPAEVSKPETYVTLEDTHGLEGLARGERAEQELEAFRASHPSRQVAPPAALAIAAILYSTRKAEGGADARDCASLGWQVPVRGWCEMTGYRERAVQAAFAWLADEGLVRRFGDYVTVKHLTRLRPAGERLDLWLDAKGKARRWVQVYSVTYLTNAGAAWLERAGFDLAETRGHGVAWRRRGFLARVGRALAGLWRTVRRRLGGGGSVAVGAGATCTPYPAKQVEVCSRRGDDSQPTASLEELIGAESPPHGGDVTGSASAKPDPRAANAEHARVEGAPAQGGHASMGSASAKLEGSKPPPSALGPEWEKKLGLTAEGIAAGLAWEGGGLLAYAEVVDRCWTRTTTTTRAAPSDVPSGSRNMFGRRRVWRCRGCGAESRYKGATVRHAQGCTAVGAWHLARGPAVETWSPAMTAELAWPEDWEAHPELRPRLRRLFVPVAAELTRRIQARAAEARRAAEAEEAERRHLEVWMSKHPECGGAFRAPVYDSSVCVADGPPNAWGRAPLCYCDACSQKRRDIE</sequence>
<feature type="compositionally biased region" description="Basic and acidic residues" evidence="1">
    <location>
        <begin position="377"/>
        <end position="389"/>
    </location>
</feature>
<evidence type="ECO:0000313" key="2">
    <source>
        <dbReference type="EMBL" id="ABX46797.1"/>
    </source>
</evidence>
<protein>
    <submittedName>
        <fullName evidence="2">Uncharacterized protein</fullName>
    </submittedName>
</protein>
<feature type="region of interest" description="Disordered" evidence="1">
    <location>
        <begin position="358"/>
        <end position="421"/>
    </location>
</feature>
<feature type="compositionally biased region" description="Polar residues" evidence="1">
    <location>
        <begin position="1"/>
        <end position="11"/>
    </location>
</feature>
<dbReference type="EMBL" id="EU137666">
    <property type="protein sequence ID" value="ABX46797.1"/>
    <property type="molecule type" value="Genomic_DNA"/>
</dbReference>
<reference evidence="2" key="1">
    <citation type="journal article" date="2008" name="Appl. Environ. Microbiol.">
        <title>Discovery of the autonomously replicating plasmid pMF1 from Myxococcus fulvus and development of a gene cloning system in Myxococcus xanthus.</title>
        <authorList>
            <person name="Zhao J.Y."/>
            <person name="Zhong L."/>
            <person name="Shen M.J."/>
            <person name="Xia Z.J."/>
            <person name="Cheng Q.X."/>
            <person name="Sun X."/>
            <person name="Zhao G.P."/>
            <person name="Li Y.Z."/>
            <person name="Qin Z.J."/>
        </authorList>
    </citation>
    <scope>NUCLEOTIDE SEQUENCE</scope>
    <source>
        <strain evidence="2">124B02</strain>
        <plasmid evidence="2">pMF1</plasmid>
    </source>
</reference>
<organism evidence="2">
    <name type="scientific">Myxococcus fulvus</name>
    <dbReference type="NCBI Taxonomy" id="33"/>
    <lineage>
        <taxon>Bacteria</taxon>
        <taxon>Pseudomonadati</taxon>
        <taxon>Myxococcota</taxon>
        <taxon>Myxococcia</taxon>
        <taxon>Myxococcales</taxon>
        <taxon>Cystobacterineae</taxon>
        <taxon>Myxococcaceae</taxon>
        <taxon>Myxococcus</taxon>
    </lineage>
</organism>
<name>B0YR23_MYXFU</name>